<dbReference type="Pfam" id="PF18944">
    <property type="entry name" value="DUF5691"/>
    <property type="match status" value="1"/>
</dbReference>
<keyword evidence="1" id="KW-0479">Metal-binding</keyword>
<feature type="domain" description="SWIM-type" evidence="3">
    <location>
        <begin position="52"/>
        <end position="85"/>
    </location>
</feature>
<evidence type="ECO:0000313" key="4">
    <source>
        <dbReference type="EMBL" id="VFA85485.1"/>
    </source>
</evidence>
<feature type="region of interest" description="Disordered" evidence="2">
    <location>
        <begin position="500"/>
        <end position="519"/>
    </location>
</feature>
<accession>A0A449GIC1</accession>
<evidence type="ECO:0000256" key="2">
    <source>
        <dbReference type="SAM" id="MobiDB-lite"/>
    </source>
</evidence>
<name>A0A449GIC1_NOCFR</name>
<dbReference type="InterPro" id="IPR007527">
    <property type="entry name" value="Znf_SWIM"/>
</dbReference>
<dbReference type="EMBL" id="CAACYE010000005">
    <property type="protein sequence ID" value="VFA85485.1"/>
    <property type="molecule type" value="Genomic_DNA"/>
</dbReference>
<organism evidence="4">
    <name type="scientific">Nocardia farcinica</name>
    <dbReference type="NCBI Taxonomy" id="37329"/>
    <lineage>
        <taxon>Bacteria</taxon>
        <taxon>Bacillati</taxon>
        <taxon>Actinomycetota</taxon>
        <taxon>Actinomycetes</taxon>
        <taxon>Mycobacteriales</taxon>
        <taxon>Nocardiaceae</taxon>
        <taxon>Nocardia</taxon>
    </lineage>
</organism>
<keyword evidence="1" id="KW-0863">Zinc-finger</keyword>
<dbReference type="RefSeq" id="WP_249355173.1">
    <property type="nucleotide sequence ID" value="NZ_CAACYE020000001.1"/>
</dbReference>
<evidence type="ECO:0000259" key="3">
    <source>
        <dbReference type="PROSITE" id="PS50966"/>
    </source>
</evidence>
<dbReference type="GO" id="GO:0008270">
    <property type="term" value="F:zinc ion binding"/>
    <property type="evidence" value="ECO:0007669"/>
    <property type="project" value="UniProtKB-KW"/>
</dbReference>
<sequence length="594" mass="64001">MNAPWPEERVSAVAPDAAALSAARGLADRWRDTGRSQALVWGRCRGSSATPYTTVVDVSGPSYRCDCPSRKVPCKHALSLLLRWSQGAVPEVAQAPEFALAARPAVRAPRSAKSGTPDPATAAQRRQRVTAGLEELDIWLADQVRTGLAQADRSYGAFEAIAARMVDAQAPAVASRLRRLAGTARADADWPRRVLAEYAALHLLVAAHRRLDELPEGLRAAVRTHIGYPMPAERVRAEPAVRDRWMTLGTRVSEEDRLHTRRTWLLGRRTRRWAQLVEHSFGAPTFPVTAPPPGLMVEADVHFYPGAAPLRVLWGARHGTEEPFTTLPAPDETGGCPAALADYAAALAADPWLRSWPVLVREVVPVAEDDVRAVVDSTGAALPLVDFARPWQLLGISGGHPVTVVGEWTPDGLIPISVFALGEIHAADDADAPPEPLRVTETAPAPDDLTSVALLGTARRAPDPASLPAPVAAVAARLTVDPPLTVLESAALREVYHRAGRLPGTATPPAPAPDDPRPLLPRRAAQRLSDMLRARSPFLPEWFAAAAPHDYRAPEALSAQLLEVAVVDPGLRGPLVRLAGTRGRWLARRNPAWR</sequence>
<proteinExistence type="predicted"/>
<keyword evidence="1" id="KW-0862">Zinc</keyword>
<gene>
    <name evidence="4" type="ORF">NCTC1935_03325</name>
</gene>
<dbReference type="AlphaFoldDB" id="A0A449GIC1"/>
<dbReference type="Pfam" id="PF04434">
    <property type="entry name" value="SWIM"/>
    <property type="match status" value="1"/>
</dbReference>
<protein>
    <recommendedName>
        <fullName evidence="3">SWIM-type domain-containing protein</fullName>
    </recommendedName>
</protein>
<reference evidence="4" key="1">
    <citation type="submission" date="2019-02" db="EMBL/GenBank/DDBJ databases">
        <authorList>
            <consortium name="Pathogen Informatics"/>
        </authorList>
    </citation>
    <scope>NUCLEOTIDE SEQUENCE</scope>
    <source>
        <strain evidence="4">3012STDY6733949</strain>
    </source>
</reference>
<evidence type="ECO:0000256" key="1">
    <source>
        <dbReference type="PROSITE-ProRule" id="PRU00325"/>
    </source>
</evidence>
<dbReference type="PROSITE" id="PS50966">
    <property type="entry name" value="ZF_SWIM"/>
    <property type="match status" value="1"/>
</dbReference>
<dbReference type="InterPro" id="IPR043746">
    <property type="entry name" value="DUF5691"/>
</dbReference>